<keyword evidence="2" id="KW-0378">Hydrolase</keyword>
<evidence type="ECO:0000313" key="4">
    <source>
        <dbReference type="EMBL" id="MCY9697450.1"/>
    </source>
</evidence>
<dbReference type="Pfam" id="PF00884">
    <property type="entry name" value="Sulfatase"/>
    <property type="match status" value="1"/>
</dbReference>
<keyword evidence="5" id="KW-1185">Reference proteome</keyword>
<accession>A0ABT4GMT9</accession>
<dbReference type="EMBL" id="JAMDMX010000143">
    <property type="protein sequence ID" value="MCY9697450.1"/>
    <property type="molecule type" value="Genomic_DNA"/>
</dbReference>
<comment type="caution">
    <text evidence="4">The sequence shown here is derived from an EMBL/GenBank/DDBJ whole genome shotgun (WGS) entry which is preliminary data.</text>
</comment>
<sequence length="468" mass="53541">MSRPNILLIMADQLRYDCIGYSRSAPVETPNIDRLAAEGMWFTNAYTHIPVCGPSRQSLVCGQRPETFGGLWNHSIALKVASLEPSSYSWARTLQEAGYRCSYIGKWDVHPQHDPTRYGFDEYIDSNKYYRSWIKEKYPDLAYTQGYMGEVDPLPLEHSSTHQTAAMASELLGRMASDAGVPWLLRVNFREPHLPCRPTATFAKRYPPEQVHEWPSFGDTFIDKPYIQAQQLLNWNIQDYSWDDWAPIVSRYFAVISQLDDAIGELLRQLDATGLSDNTIVLFTADHGDMCGGHRMMDKHYVMYEDVVKVPLAVRWPGMVAPGSRCDQFVYNMLDLPPTLLEASGSPSPERIGVALHGESLLSLLQGHEPQGWRDHVVATYNGQQFGLYSQRMIRTSDWKYVWNPTDTDELYDMRADPNELSNIARHPDHAATVTELRHRLYEILLRDGDGLVQNHWMKEQLLAGRKK</sequence>
<reference evidence="4 5" key="1">
    <citation type="submission" date="2022-05" db="EMBL/GenBank/DDBJ databases">
        <title>Genome Sequencing of Bee-Associated Microbes.</title>
        <authorList>
            <person name="Dunlap C."/>
        </authorList>
    </citation>
    <scope>NUCLEOTIDE SEQUENCE [LARGE SCALE GENOMIC DNA]</scope>
    <source>
        <strain evidence="4 5">NRRL B-14421</strain>
    </source>
</reference>
<gene>
    <name evidence="4" type="ORF">M5X19_32015</name>
</gene>
<feature type="domain" description="Sulfatase N-terminal" evidence="3">
    <location>
        <begin position="4"/>
        <end position="345"/>
    </location>
</feature>
<protein>
    <submittedName>
        <fullName evidence="4">Sulfatase-like hydrolase/transferase</fullName>
    </submittedName>
</protein>
<dbReference type="InterPro" id="IPR017850">
    <property type="entry name" value="Alkaline_phosphatase_core_sf"/>
</dbReference>
<dbReference type="SUPFAM" id="SSF53649">
    <property type="entry name" value="Alkaline phosphatase-like"/>
    <property type="match status" value="1"/>
</dbReference>
<evidence type="ECO:0000256" key="1">
    <source>
        <dbReference type="ARBA" id="ARBA00022723"/>
    </source>
</evidence>
<evidence type="ECO:0000259" key="3">
    <source>
        <dbReference type="Pfam" id="PF00884"/>
    </source>
</evidence>
<name>A0ABT4GMT9_9BACL</name>
<dbReference type="PANTHER" id="PTHR45953:SF1">
    <property type="entry name" value="IDURONATE 2-SULFATASE"/>
    <property type="match status" value="1"/>
</dbReference>
<dbReference type="CDD" id="cd16033">
    <property type="entry name" value="sulfatase_like"/>
    <property type="match status" value="1"/>
</dbReference>
<dbReference type="Proteomes" id="UP001527099">
    <property type="component" value="Unassembled WGS sequence"/>
</dbReference>
<dbReference type="Gene3D" id="3.40.720.10">
    <property type="entry name" value="Alkaline Phosphatase, subunit A"/>
    <property type="match status" value="1"/>
</dbReference>
<organism evidence="4 5">
    <name type="scientific">Paenibacillus alginolyticus</name>
    <dbReference type="NCBI Taxonomy" id="59839"/>
    <lineage>
        <taxon>Bacteria</taxon>
        <taxon>Bacillati</taxon>
        <taxon>Bacillota</taxon>
        <taxon>Bacilli</taxon>
        <taxon>Bacillales</taxon>
        <taxon>Paenibacillaceae</taxon>
        <taxon>Paenibacillus</taxon>
    </lineage>
</organism>
<keyword evidence="1" id="KW-0479">Metal-binding</keyword>
<proteinExistence type="predicted"/>
<dbReference type="RefSeq" id="WP_029197581.1">
    <property type="nucleotide sequence ID" value="NZ_JAMDMW010000126.1"/>
</dbReference>
<dbReference type="PANTHER" id="PTHR45953">
    <property type="entry name" value="IDURONATE 2-SULFATASE"/>
    <property type="match status" value="1"/>
</dbReference>
<evidence type="ECO:0000313" key="5">
    <source>
        <dbReference type="Proteomes" id="UP001527099"/>
    </source>
</evidence>
<evidence type="ECO:0000256" key="2">
    <source>
        <dbReference type="ARBA" id="ARBA00022801"/>
    </source>
</evidence>
<dbReference type="InterPro" id="IPR000917">
    <property type="entry name" value="Sulfatase_N"/>
</dbReference>